<gene>
    <name evidence="3" type="ORF">PSQ19_13160</name>
</gene>
<dbReference type="RefSeq" id="WP_282218100.1">
    <property type="nucleotide sequence ID" value="NZ_CP118246.1"/>
</dbReference>
<protein>
    <submittedName>
        <fullName evidence="3">Heparinase II/III family protein</fullName>
    </submittedName>
</protein>
<evidence type="ECO:0000313" key="4">
    <source>
        <dbReference type="Proteomes" id="UP001220530"/>
    </source>
</evidence>
<name>A0ABY7YKR6_9HYPH</name>
<dbReference type="Gene3D" id="1.50.10.100">
    <property type="entry name" value="Chondroitin AC/alginate lyase"/>
    <property type="match status" value="1"/>
</dbReference>
<dbReference type="Proteomes" id="UP001220530">
    <property type="component" value="Chromosome"/>
</dbReference>
<organism evidence="3 4">
    <name type="scientific">Devosia algicola</name>
    <dbReference type="NCBI Taxonomy" id="3026418"/>
    <lineage>
        <taxon>Bacteria</taxon>
        <taxon>Pseudomonadati</taxon>
        <taxon>Pseudomonadota</taxon>
        <taxon>Alphaproteobacteria</taxon>
        <taxon>Hyphomicrobiales</taxon>
        <taxon>Devosiaceae</taxon>
        <taxon>Devosia</taxon>
    </lineage>
</organism>
<evidence type="ECO:0000256" key="1">
    <source>
        <dbReference type="ARBA" id="ARBA00004196"/>
    </source>
</evidence>
<dbReference type="Pfam" id="PF07940">
    <property type="entry name" value="Hepar_II_III_C"/>
    <property type="match status" value="1"/>
</dbReference>
<comment type="subcellular location">
    <subcellularLocation>
        <location evidence="1">Cell envelope</location>
    </subcellularLocation>
</comment>
<evidence type="ECO:0000313" key="3">
    <source>
        <dbReference type="EMBL" id="WDR01690.1"/>
    </source>
</evidence>
<dbReference type="EMBL" id="CP118246">
    <property type="protein sequence ID" value="WDR01690.1"/>
    <property type="molecule type" value="Genomic_DNA"/>
</dbReference>
<reference evidence="3 4" key="1">
    <citation type="submission" date="2023-02" db="EMBL/GenBank/DDBJ databases">
        <title>Devosia algicola sp. nov., isolated from the phycosphere of marine algae.</title>
        <authorList>
            <person name="Kim J.M."/>
            <person name="Lee J.K."/>
            <person name="Choi B.J."/>
            <person name="Bayburt H."/>
            <person name="Jeon C.O."/>
        </authorList>
    </citation>
    <scope>NUCLEOTIDE SEQUENCE [LARGE SCALE GENOMIC DNA]</scope>
    <source>
        <strain evidence="3 4">G20-9</strain>
    </source>
</reference>
<dbReference type="InterPro" id="IPR008929">
    <property type="entry name" value="Chondroitin_lyas"/>
</dbReference>
<feature type="domain" description="Heparinase II/III-like C-terminal" evidence="2">
    <location>
        <begin position="313"/>
        <end position="542"/>
    </location>
</feature>
<evidence type="ECO:0000259" key="2">
    <source>
        <dbReference type="Pfam" id="PF07940"/>
    </source>
</evidence>
<sequence>MMLDAWRFAAKRFGCGIADRLVTMPLLRWTWTGTAETGYSGNLPEYRPSDRDAVRDMMAGRYLLASKLVETGGVSPFGIETDHIDWRHNLLAFSWLRHFRDIRDSGERGFARMLVLDWIGRAGDFDRDSWAPSICAQRVMNWLRHLDLLVEGANPEQSRTIMRSLGTQIQSLKVRCRLINDPIDRLLASIGVLAAALCDQETSHNIEAAALRLNDILDTQIDADGLHLSRSARVQLQLLAELASVRSALSNFNSDWGHRLGGQVERMHQALDAMTLGSGEPVYAHGTGQLPHDVLIAVQASGVPQKQVSRLLGGFGILRDGEAVVIADGGQVPPHEFARESHAGALSFEFSHGTELIIGNCGPAPVDMPDSKLLFRRGVAHSAPTINAQSATRIREKGPLANMPVQTGAAPKLTLNSADQLLSLVQEGYAGRFGVSLERRITLLSSGTTLVGQDRMVRSGKAPVSGVITSRFHLAAGVLVRRIGNEGIVRLVLPNGAVWSFLWEGAELRIEESVRQSSYVGFHRTHQLVLETDVDAGSEIAWIVTLEQS</sequence>
<proteinExistence type="predicted"/>
<keyword evidence="4" id="KW-1185">Reference proteome</keyword>
<dbReference type="Gene3D" id="2.70.98.70">
    <property type="match status" value="1"/>
</dbReference>
<dbReference type="InterPro" id="IPR012480">
    <property type="entry name" value="Hepar_II_III_C"/>
</dbReference>
<accession>A0ABY7YKR6</accession>